<dbReference type="Proteomes" id="UP000236286">
    <property type="component" value="Unassembled WGS sequence"/>
</dbReference>
<dbReference type="EMBL" id="PDZR01000017">
    <property type="protein sequence ID" value="PNG25309.1"/>
    <property type="molecule type" value="Genomic_DNA"/>
</dbReference>
<evidence type="ECO:0000313" key="1">
    <source>
        <dbReference type="EMBL" id="PNG25309.1"/>
    </source>
</evidence>
<dbReference type="AlphaFoldDB" id="A0A2J7TEX9"/>
<comment type="caution">
    <text evidence="1">The sequence shown here is derived from an EMBL/GenBank/DDBJ whole genome shotgun (WGS) entry which is preliminary data.</text>
</comment>
<accession>A0A2J7TEX9</accession>
<organism evidence="1 2">
    <name type="scientific">Methylocella silvestris</name>
    <dbReference type="NCBI Taxonomy" id="199596"/>
    <lineage>
        <taxon>Bacteria</taxon>
        <taxon>Pseudomonadati</taxon>
        <taxon>Pseudomonadota</taxon>
        <taxon>Alphaproteobacteria</taxon>
        <taxon>Hyphomicrobiales</taxon>
        <taxon>Beijerinckiaceae</taxon>
        <taxon>Methylocella</taxon>
    </lineage>
</organism>
<proteinExistence type="predicted"/>
<evidence type="ECO:0000313" key="2">
    <source>
        <dbReference type="Proteomes" id="UP000236286"/>
    </source>
</evidence>
<reference evidence="1 2" key="1">
    <citation type="submission" date="2017-10" db="EMBL/GenBank/DDBJ databases">
        <title>Genome announcement of Methylocella silvestris TVC from permafrost.</title>
        <authorList>
            <person name="Wang J."/>
            <person name="Geng K."/>
            <person name="Ul-Haque F."/>
            <person name="Crombie A.T."/>
            <person name="Street L.E."/>
            <person name="Wookey P.A."/>
            <person name="Murrell J.C."/>
            <person name="Pratscher J."/>
        </authorList>
    </citation>
    <scope>NUCLEOTIDE SEQUENCE [LARGE SCALE GENOMIC DNA]</scope>
    <source>
        <strain evidence="1 2">TVC</strain>
    </source>
</reference>
<sequence>MNGAPPAIDDEELMAFVDGELSAEQRCAVESYIASSPTAAERVEIWRQQGKALRAAFARVEAEPPAPILVPYRKRALPRLMRSCGSAPPASPANAARSALAEARREPIQGEALPRRAALKTQFALVATFVAGAAAALALVHFSDHLVARQEGLIGRGLPATGADEPIAQRAREALSHFNGGKTTSRDAAAAVTGGGALIVPNLSDAGYALIGARAGQGAGRDRGEEPFCLFYAMQSARPVALCIAAKDDGVASGAAAQMSVSGEAGAAVVSWRQAGARYALAGSLPEGALRDLAGRVSKEVAAFDAR</sequence>
<gene>
    <name evidence="1" type="ORF">CR492_14255</name>
</gene>
<evidence type="ECO:0008006" key="3">
    <source>
        <dbReference type="Google" id="ProtNLM"/>
    </source>
</evidence>
<dbReference type="OrthoDB" id="7187254at2"/>
<dbReference type="RefSeq" id="WP_102844411.1">
    <property type="nucleotide sequence ID" value="NZ_PDZR01000017.1"/>
</dbReference>
<protein>
    <recommendedName>
        <fullName evidence="3">Anti-sigma factor</fullName>
    </recommendedName>
</protein>
<dbReference type="Gene3D" id="1.10.10.1320">
    <property type="entry name" value="Anti-sigma factor, zinc-finger domain"/>
    <property type="match status" value="1"/>
</dbReference>
<dbReference type="InterPro" id="IPR041916">
    <property type="entry name" value="Anti_sigma_zinc_sf"/>
</dbReference>
<name>A0A2J7TEX9_METSI</name>